<keyword evidence="2" id="KW-1185">Reference proteome</keyword>
<evidence type="ECO:0000313" key="2">
    <source>
        <dbReference type="Proteomes" id="UP000719412"/>
    </source>
</evidence>
<gene>
    <name evidence="1" type="ORF">GEV33_013148</name>
</gene>
<evidence type="ECO:0000313" key="1">
    <source>
        <dbReference type="EMBL" id="KAH0809633.1"/>
    </source>
</evidence>
<accession>A0A8J6L881</accession>
<reference evidence="1" key="2">
    <citation type="submission" date="2021-08" db="EMBL/GenBank/DDBJ databases">
        <authorList>
            <person name="Eriksson T."/>
        </authorList>
    </citation>
    <scope>NUCLEOTIDE SEQUENCE</scope>
    <source>
        <strain evidence="1">Stoneville</strain>
        <tissue evidence="1">Whole head</tissue>
    </source>
</reference>
<reference evidence="1" key="1">
    <citation type="journal article" date="2020" name="J Insects Food Feed">
        <title>The yellow mealworm (Tenebrio molitor) genome: a resource for the emerging insects as food and feed industry.</title>
        <authorList>
            <person name="Eriksson T."/>
            <person name="Andere A."/>
            <person name="Kelstrup H."/>
            <person name="Emery V."/>
            <person name="Picard C."/>
        </authorList>
    </citation>
    <scope>NUCLEOTIDE SEQUENCE</scope>
    <source>
        <strain evidence="1">Stoneville</strain>
        <tissue evidence="1">Whole head</tissue>
    </source>
</reference>
<comment type="caution">
    <text evidence="1">The sequence shown here is derived from an EMBL/GenBank/DDBJ whole genome shotgun (WGS) entry which is preliminary data.</text>
</comment>
<dbReference type="Proteomes" id="UP000719412">
    <property type="component" value="Unassembled WGS sequence"/>
</dbReference>
<dbReference type="EMBL" id="JABDTM020028008">
    <property type="protein sequence ID" value="KAH0809633.1"/>
    <property type="molecule type" value="Genomic_DNA"/>
</dbReference>
<dbReference type="AlphaFoldDB" id="A0A8J6L881"/>
<protein>
    <submittedName>
        <fullName evidence="1">Uncharacterized protein</fullName>
    </submittedName>
</protein>
<sequence length="217" mass="24357">MFVDDKAFYVQGRTNNFAAAMMITNIGGDRPVDKNVDSGDDTKIWGGIAIKTKNHYDQGATRSIDVIAVIAAHSSRKCLPVTLLSSTWSSEPLEVPHQDVSRVSISRELVTCGCHRNVTHPRITSWSPNDDLNSPVLRDALREKLEFILRSRRIRDMFWALYAKVHPDMDGVGITLAIGALKALAFVYDVLTFPVYVMLQRPWRARALGRRVKVSPH</sequence>
<organism evidence="1 2">
    <name type="scientific">Tenebrio molitor</name>
    <name type="common">Yellow mealworm beetle</name>
    <dbReference type="NCBI Taxonomy" id="7067"/>
    <lineage>
        <taxon>Eukaryota</taxon>
        <taxon>Metazoa</taxon>
        <taxon>Ecdysozoa</taxon>
        <taxon>Arthropoda</taxon>
        <taxon>Hexapoda</taxon>
        <taxon>Insecta</taxon>
        <taxon>Pterygota</taxon>
        <taxon>Neoptera</taxon>
        <taxon>Endopterygota</taxon>
        <taxon>Coleoptera</taxon>
        <taxon>Polyphaga</taxon>
        <taxon>Cucujiformia</taxon>
        <taxon>Tenebrionidae</taxon>
        <taxon>Tenebrio</taxon>
    </lineage>
</organism>
<proteinExistence type="predicted"/>
<name>A0A8J6L881_TENMO</name>